<dbReference type="Proteomes" id="UP000184267">
    <property type="component" value="Unassembled WGS sequence"/>
</dbReference>
<feature type="transmembrane region" description="Helical" evidence="7">
    <location>
        <begin position="117"/>
        <end position="142"/>
    </location>
</feature>
<dbReference type="GO" id="GO:0005886">
    <property type="term" value="C:plasma membrane"/>
    <property type="evidence" value="ECO:0007669"/>
    <property type="project" value="TreeGrafter"/>
</dbReference>
<evidence type="ECO:0000256" key="7">
    <source>
        <dbReference type="SAM" id="Phobius"/>
    </source>
</evidence>
<comment type="similarity">
    <text evidence="2">Belongs to the purine-cytosine permease (2.A.39) family.</text>
</comment>
<protein>
    <submittedName>
        <fullName evidence="8">Uracil permease</fullName>
    </submittedName>
</protein>
<feature type="compositionally biased region" description="Basic and acidic residues" evidence="6">
    <location>
        <begin position="371"/>
        <end position="382"/>
    </location>
</feature>
<accession>A0A1M2VIQ7</accession>
<dbReference type="OrthoDB" id="2018619at2759"/>
<dbReference type="PANTHER" id="PTHR30618">
    <property type="entry name" value="NCS1 FAMILY PURINE/PYRIMIDINE TRANSPORTER"/>
    <property type="match status" value="1"/>
</dbReference>
<organism evidence="8 9">
    <name type="scientific">Trametes pubescens</name>
    <name type="common">White-rot fungus</name>
    <dbReference type="NCBI Taxonomy" id="154538"/>
    <lineage>
        <taxon>Eukaryota</taxon>
        <taxon>Fungi</taxon>
        <taxon>Dikarya</taxon>
        <taxon>Basidiomycota</taxon>
        <taxon>Agaricomycotina</taxon>
        <taxon>Agaricomycetes</taxon>
        <taxon>Polyporales</taxon>
        <taxon>Polyporaceae</taxon>
        <taxon>Trametes</taxon>
    </lineage>
</organism>
<evidence type="ECO:0000256" key="5">
    <source>
        <dbReference type="ARBA" id="ARBA00023136"/>
    </source>
</evidence>
<dbReference type="Pfam" id="PF02133">
    <property type="entry name" value="Transp_cyt_pur"/>
    <property type="match status" value="1"/>
</dbReference>
<keyword evidence="4 7" id="KW-1133">Transmembrane helix</keyword>
<dbReference type="InterPro" id="IPR001248">
    <property type="entry name" value="Pur-cyt_permease"/>
</dbReference>
<feature type="transmembrane region" description="Helical" evidence="7">
    <location>
        <begin position="208"/>
        <end position="226"/>
    </location>
</feature>
<reference evidence="8 9" key="1">
    <citation type="submission" date="2016-10" db="EMBL/GenBank/DDBJ databases">
        <title>Genome sequence of the basidiomycete white-rot fungus Trametes pubescens.</title>
        <authorList>
            <person name="Makela M.R."/>
            <person name="Granchi Z."/>
            <person name="Peng M."/>
            <person name="De Vries R.P."/>
            <person name="Grigoriev I."/>
            <person name="Riley R."/>
            <person name="Hilden K."/>
        </authorList>
    </citation>
    <scope>NUCLEOTIDE SEQUENCE [LARGE SCALE GENOMIC DNA]</scope>
    <source>
        <strain evidence="8 9">FBCC735</strain>
    </source>
</reference>
<feature type="transmembrane region" description="Helical" evidence="7">
    <location>
        <begin position="316"/>
        <end position="335"/>
    </location>
</feature>
<dbReference type="Gene3D" id="1.10.4160.10">
    <property type="entry name" value="Hydantoin permease"/>
    <property type="match status" value="1"/>
</dbReference>
<gene>
    <name evidence="8" type="ORF">TRAPUB_1652</name>
</gene>
<dbReference type="GO" id="GO:0015205">
    <property type="term" value="F:nucleobase transmembrane transporter activity"/>
    <property type="evidence" value="ECO:0007669"/>
    <property type="project" value="TreeGrafter"/>
</dbReference>
<dbReference type="EMBL" id="MNAD01001172">
    <property type="protein sequence ID" value="OJT07467.1"/>
    <property type="molecule type" value="Genomic_DNA"/>
</dbReference>
<keyword evidence="3 7" id="KW-0812">Transmembrane</keyword>
<feature type="transmembrane region" description="Helical" evidence="7">
    <location>
        <begin position="238"/>
        <end position="257"/>
    </location>
</feature>
<evidence type="ECO:0000256" key="6">
    <source>
        <dbReference type="SAM" id="MobiDB-lite"/>
    </source>
</evidence>
<proteinExistence type="inferred from homology"/>
<feature type="transmembrane region" description="Helical" evidence="7">
    <location>
        <begin position="287"/>
        <end position="304"/>
    </location>
</feature>
<comment type="subcellular location">
    <subcellularLocation>
        <location evidence="1">Membrane</location>
        <topology evidence="1">Multi-pass membrane protein</topology>
    </subcellularLocation>
</comment>
<keyword evidence="5 7" id="KW-0472">Membrane</keyword>
<comment type="caution">
    <text evidence="8">The sequence shown here is derived from an EMBL/GenBank/DDBJ whole genome shotgun (WGS) entry which is preliminary data.</text>
</comment>
<dbReference type="OMA" id="VADNCHG"/>
<dbReference type="InterPro" id="IPR045225">
    <property type="entry name" value="Uracil/uridine/allantoin_perm"/>
</dbReference>
<evidence type="ECO:0000256" key="1">
    <source>
        <dbReference type="ARBA" id="ARBA00004141"/>
    </source>
</evidence>
<feature type="transmembrane region" description="Helical" evidence="7">
    <location>
        <begin position="167"/>
        <end position="187"/>
    </location>
</feature>
<feature type="transmembrane region" description="Helical" evidence="7">
    <location>
        <begin position="37"/>
        <end position="57"/>
    </location>
</feature>
<evidence type="ECO:0000313" key="9">
    <source>
        <dbReference type="Proteomes" id="UP000184267"/>
    </source>
</evidence>
<evidence type="ECO:0000256" key="4">
    <source>
        <dbReference type="ARBA" id="ARBA00022989"/>
    </source>
</evidence>
<sequence>MPASSGTNTRDFMCFFLFWLISLPAIWFPIHKIRHLFTLKAVVAPIAGITFFIWCIVKAHGVGPIIHQPATLGGSDLSWAMVSSIMSCISNMATLVTNAPDFASRARTPAAAGLPQLISVPLGFSIVSFFGIIVSSSSQAIYGEAIWSPIDLLGKFLDGEPSHATRFGVWFIAASFIIAQLGTNISANSISAGCDLTALFPRYINIRRGGYIAAIVGLCMLPWNLLKSSNSFTSYLSAYSVFLSSIAGVMIMDYYVIHRGHYNVKDLYHAQKDGWYHYTYGINFRAYAAYIAGILINVVGFAGATGRSVPLAATRIYEMSFFTGFGVSALVYYALNVACPVRGAGECTRFKEVDVSLGQGVAGAEVGQGRGSEEFESDKKSAVSEGVQSVRSRA</sequence>
<dbReference type="AlphaFoldDB" id="A0A1M2VIQ7"/>
<evidence type="ECO:0000256" key="3">
    <source>
        <dbReference type="ARBA" id="ARBA00022692"/>
    </source>
</evidence>
<evidence type="ECO:0000256" key="2">
    <source>
        <dbReference type="ARBA" id="ARBA00008974"/>
    </source>
</evidence>
<keyword evidence="9" id="KW-1185">Reference proteome</keyword>
<evidence type="ECO:0000313" key="8">
    <source>
        <dbReference type="EMBL" id="OJT07467.1"/>
    </source>
</evidence>
<dbReference type="PANTHER" id="PTHR30618:SF2">
    <property type="entry name" value="ALLANTOIN PERMEASE-RELATED"/>
    <property type="match status" value="1"/>
</dbReference>
<feature type="transmembrane region" description="Helical" evidence="7">
    <location>
        <begin position="12"/>
        <end position="30"/>
    </location>
</feature>
<feature type="region of interest" description="Disordered" evidence="6">
    <location>
        <begin position="364"/>
        <end position="394"/>
    </location>
</feature>
<name>A0A1M2VIQ7_TRAPU</name>